<feature type="domain" description="Pyridine nucleotide-disulphide oxidoreductase dimerisation" evidence="5">
    <location>
        <begin position="348"/>
        <end position="455"/>
    </location>
</feature>
<dbReference type="PIRSF" id="PIRSF000350">
    <property type="entry name" value="Mercury_reductase_MerA"/>
    <property type="match status" value="1"/>
</dbReference>
<evidence type="ECO:0000256" key="3">
    <source>
        <dbReference type="ARBA" id="ARBA00022630"/>
    </source>
</evidence>
<proteinExistence type="inferred from homology"/>
<dbReference type="Proteomes" id="UP000313645">
    <property type="component" value="Unassembled WGS sequence"/>
</dbReference>
<accession>A0ABY1ZPV0</accession>
<comment type="cofactor">
    <cofactor evidence="1">
        <name>FAD</name>
        <dbReference type="ChEBI" id="CHEBI:57692"/>
    </cofactor>
</comment>
<dbReference type="InterPro" id="IPR001100">
    <property type="entry name" value="Pyr_nuc-diS_OxRdtase"/>
</dbReference>
<dbReference type="RefSeq" id="WP_131478966.1">
    <property type="nucleotide sequence ID" value="NZ_SJDL01000003.1"/>
</dbReference>
<dbReference type="PANTHER" id="PTHR43014">
    <property type="entry name" value="MERCURIC REDUCTASE"/>
    <property type="match status" value="1"/>
</dbReference>
<dbReference type="Gene3D" id="1.10.287.990">
    <property type="entry name" value="Fe,Mn superoxide dismutase (SOD) domain"/>
    <property type="match status" value="1"/>
</dbReference>
<dbReference type="Gene3D" id="3.30.390.30">
    <property type="match status" value="1"/>
</dbReference>
<dbReference type="InterPro" id="IPR004099">
    <property type="entry name" value="Pyr_nucl-diS_OxRdtase_dimer"/>
</dbReference>
<dbReference type="InterPro" id="IPR036324">
    <property type="entry name" value="Mn/Fe_SOD_N_sf"/>
</dbReference>
<sequence>MEQRQVDVAIIGTGTAGMVAYKAARKHTDSVLAIEGGEYGTTCARIGCMPSKLMIAAADAAHTARGAGLFGIRVNGMTIDRRAVMERVRVERDGFVGSVLDAIDRFPAEHRLHGMAKFVAPGRLVVDDRVQIDAKRIVIATGSSPRVPDLLQVAGDRLLTNDTVFELEQLPESVVVFGPGAIGLELGAALARLGVRIRLFGAGGGIGGIQDEQIRQCALETFREAFPLDPTADVKQVRRTDDGVSVTFIDPQRGEVTETFEYLLAATGRRPNLASLGLEKSGLALDDHGIPRFNRYTLQCGDQPVFMAGDVNADAPLLHEAADEGRIAGDNAGRWPDIRSGMRRTPLSIVFTDPQIIRVGVTGEALRRRYCDCHAVGQVSFEDQGRSRVIGRNRGLLKVYGEHGSGLFLGAEMLGPSAEHIGHLLAWAVQQRMTVSQMLGMPFYHPVIEEGVRTALGDLNHKLSIGPKMGERCLDCGPGA</sequence>
<evidence type="ECO:0000256" key="1">
    <source>
        <dbReference type="ARBA" id="ARBA00001974"/>
    </source>
</evidence>
<dbReference type="PRINTS" id="PR00368">
    <property type="entry name" value="FADPNR"/>
</dbReference>
<dbReference type="InterPro" id="IPR016156">
    <property type="entry name" value="FAD/NAD-linked_Rdtase_dimer_sf"/>
</dbReference>
<evidence type="ECO:0000313" key="8">
    <source>
        <dbReference type="Proteomes" id="UP000313645"/>
    </source>
</evidence>
<dbReference type="EMBL" id="SJDL01000003">
    <property type="protein sequence ID" value="TBW58896.1"/>
    <property type="molecule type" value="Genomic_DNA"/>
</dbReference>
<dbReference type="SUPFAM" id="SSF55424">
    <property type="entry name" value="FAD/NAD-linked reductases, dimerisation (C-terminal) domain"/>
    <property type="match status" value="1"/>
</dbReference>
<dbReference type="InterPro" id="IPR023753">
    <property type="entry name" value="FAD/NAD-binding_dom"/>
</dbReference>
<protein>
    <submittedName>
        <fullName evidence="7">Dihydrolipoyl dehydrogenase</fullName>
        <ecNumber evidence="7">1.8.1.4</ecNumber>
    </submittedName>
</protein>
<comment type="caution">
    <text evidence="7">The sequence shown here is derived from an EMBL/GenBank/DDBJ whole genome shotgun (WGS) entry which is preliminary data.</text>
</comment>
<evidence type="ECO:0000259" key="5">
    <source>
        <dbReference type="Pfam" id="PF02852"/>
    </source>
</evidence>
<keyword evidence="4" id="KW-0274">FAD</keyword>
<evidence type="ECO:0000313" key="7">
    <source>
        <dbReference type="EMBL" id="TBW58896.1"/>
    </source>
</evidence>
<comment type="similarity">
    <text evidence="2">Belongs to the class-I pyridine nucleotide-disulfide oxidoreductase family.</text>
</comment>
<dbReference type="NCBIfam" id="NF004939">
    <property type="entry name" value="PRK06292.1-1"/>
    <property type="match status" value="1"/>
</dbReference>
<dbReference type="Pfam" id="PF07992">
    <property type="entry name" value="Pyr_redox_2"/>
    <property type="match status" value="1"/>
</dbReference>
<dbReference type="PANTHER" id="PTHR43014:SF4">
    <property type="entry name" value="PYRIDINE NUCLEOTIDE-DISULFIDE OXIDOREDUCTASE RCLA-RELATED"/>
    <property type="match status" value="1"/>
</dbReference>
<evidence type="ECO:0000256" key="2">
    <source>
        <dbReference type="ARBA" id="ARBA00007532"/>
    </source>
</evidence>
<dbReference type="SUPFAM" id="SSF51905">
    <property type="entry name" value="FAD/NAD(P)-binding domain"/>
    <property type="match status" value="1"/>
</dbReference>
<dbReference type="Gene3D" id="3.50.50.60">
    <property type="entry name" value="FAD/NAD(P)-binding domain"/>
    <property type="match status" value="3"/>
</dbReference>
<dbReference type="EC" id="1.8.1.4" evidence="7"/>
<keyword evidence="3" id="KW-0285">Flavoprotein</keyword>
<organism evidence="7 8">
    <name type="scientific">Marinobacter halodurans</name>
    <dbReference type="NCBI Taxonomy" id="2528979"/>
    <lineage>
        <taxon>Bacteria</taxon>
        <taxon>Pseudomonadati</taxon>
        <taxon>Pseudomonadota</taxon>
        <taxon>Gammaproteobacteria</taxon>
        <taxon>Pseudomonadales</taxon>
        <taxon>Marinobacteraceae</taxon>
        <taxon>Marinobacter</taxon>
    </lineage>
</organism>
<gene>
    <name evidence="7" type="ORF">EZI54_03220</name>
</gene>
<dbReference type="GO" id="GO:0004148">
    <property type="term" value="F:dihydrolipoyl dehydrogenase (NADH) activity"/>
    <property type="evidence" value="ECO:0007669"/>
    <property type="project" value="UniProtKB-EC"/>
</dbReference>
<dbReference type="Pfam" id="PF02852">
    <property type="entry name" value="Pyr_redox_dim"/>
    <property type="match status" value="1"/>
</dbReference>
<evidence type="ECO:0000256" key="4">
    <source>
        <dbReference type="ARBA" id="ARBA00022827"/>
    </source>
</evidence>
<dbReference type="InterPro" id="IPR036188">
    <property type="entry name" value="FAD/NAD-bd_sf"/>
</dbReference>
<name>A0ABY1ZPV0_9GAMM</name>
<dbReference type="PRINTS" id="PR00411">
    <property type="entry name" value="PNDRDTASEI"/>
</dbReference>
<feature type="domain" description="FAD/NAD(P)-binding" evidence="6">
    <location>
        <begin position="7"/>
        <end position="325"/>
    </location>
</feature>
<keyword evidence="7" id="KW-0560">Oxidoreductase</keyword>
<reference evidence="7 8" key="1">
    <citation type="submission" date="2019-02" db="EMBL/GenBank/DDBJ databases">
        <title>Marinobacter halodurans sp. nov., a marine bacterium isolated from sea tidal flat.</title>
        <authorList>
            <person name="Yoo Y."/>
            <person name="Lee D.W."/>
            <person name="Kim B.S."/>
            <person name="Kim J.-J."/>
        </authorList>
    </citation>
    <scope>NUCLEOTIDE SEQUENCE [LARGE SCALE GENOMIC DNA]</scope>
    <source>
        <strain evidence="7 8">YJ-S3-2</strain>
    </source>
</reference>
<evidence type="ECO:0000259" key="6">
    <source>
        <dbReference type="Pfam" id="PF07992"/>
    </source>
</evidence>
<keyword evidence="8" id="KW-1185">Reference proteome</keyword>